<dbReference type="Pfam" id="PF14365">
    <property type="entry name" value="Neprosin_AP"/>
    <property type="match status" value="1"/>
</dbReference>
<feature type="transmembrane region" description="Helical" evidence="1">
    <location>
        <begin position="29"/>
        <end position="52"/>
    </location>
</feature>
<keyword evidence="4" id="KW-1185">Reference proteome</keyword>
<dbReference type="EMBL" id="VOIH02000004">
    <property type="protein sequence ID" value="KAF3449419.1"/>
    <property type="molecule type" value="Genomic_DNA"/>
</dbReference>
<gene>
    <name evidence="3" type="ORF">FNV43_RR10147</name>
</gene>
<keyword evidence="1" id="KW-0472">Membrane</keyword>
<dbReference type="InterPro" id="IPR053168">
    <property type="entry name" value="Glutamic_endopeptidase"/>
</dbReference>
<dbReference type="PANTHER" id="PTHR31589:SF233">
    <property type="entry name" value="PROTEIN, PUTATIVE (DUF239)-RELATED"/>
    <property type="match status" value="1"/>
</dbReference>
<sequence length="618" mass="68102">MTTQPITNDSAVPDYFAQRWFDPPDPVNFSVWLFVRALIIAIVVSVLIFYLLRFCIRLTSSQTATAAAIVAEVQLQPQRVPVDPRGISRTIYPCELPYEEKICACCQYEFAAGDTVSTIPSCGHSLHSSCFDDYMLILFLKSIYDMDFSVSVLKEPFGNLYGNPGIMPFNTKMVPAAPFAQEEADVSGVLAVMTLGMIAFKGEGQQSLHHFWGMVAYIAKTFIFIQRIGTKVTCTNIITPQDRNGRRRIPKFLQQHLKEKATVKNEGRRRNGFEQQGISYVQAISNGKKSHGTIVNEPKHISVPPNTQNEDFDCVDIYKQPAFDHPLLKNHKIQLNPSFSDRLVRTSESVGEINVQSKGCLSGMVPIQRSKTDSQFGHQFTMNSPGEHFATFDTNTDATYHGASALINIYNPSVAGDQYSMAQIWLQSGPALELNSIQAGWAVDGFKNTGCYNALCPGFVQIDSGLRPGQEFQNTSTRGGAQTVVELHILQEQSSGNWWLITQNNVSVGYWPKELFGYLNSGADIVRYGGTTKALAQGVSPPMGSGTLPSNDYHQVDYFAQVKIVNDNFTSNDIVEADFDANIDTPTSCYDLRFFANQGGELGQTFSFGGPGGASCGA</sequence>
<dbReference type="Gene3D" id="3.30.40.10">
    <property type="entry name" value="Zinc/RING finger domain, C3HC4 (zinc finger)"/>
    <property type="match status" value="1"/>
</dbReference>
<dbReference type="SUPFAM" id="SSF57850">
    <property type="entry name" value="RING/U-box"/>
    <property type="match status" value="1"/>
</dbReference>
<proteinExistence type="predicted"/>
<protein>
    <recommendedName>
        <fullName evidence="2">Neprosin PEP catalytic domain-containing protein</fullName>
    </recommendedName>
</protein>
<comment type="caution">
    <text evidence="3">The sequence shown here is derived from an EMBL/GenBank/DDBJ whole genome shotgun (WGS) entry which is preliminary data.</text>
</comment>
<evidence type="ECO:0000259" key="2">
    <source>
        <dbReference type="PROSITE" id="PS52045"/>
    </source>
</evidence>
<name>A0A8K0MKG7_9ROSA</name>
<dbReference type="AlphaFoldDB" id="A0A8K0MKG7"/>
<keyword evidence="1" id="KW-0812">Transmembrane</keyword>
<keyword evidence="1" id="KW-1133">Transmembrane helix</keyword>
<dbReference type="OrthoDB" id="1858978at2759"/>
<organism evidence="3 4">
    <name type="scientific">Rhamnella rubrinervis</name>
    <dbReference type="NCBI Taxonomy" id="2594499"/>
    <lineage>
        <taxon>Eukaryota</taxon>
        <taxon>Viridiplantae</taxon>
        <taxon>Streptophyta</taxon>
        <taxon>Embryophyta</taxon>
        <taxon>Tracheophyta</taxon>
        <taxon>Spermatophyta</taxon>
        <taxon>Magnoliopsida</taxon>
        <taxon>eudicotyledons</taxon>
        <taxon>Gunneridae</taxon>
        <taxon>Pentapetalae</taxon>
        <taxon>rosids</taxon>
        <taxon>fabids</taxon>
        <taxon>Rosales</taxon>
        <taxon>Rhamnaceae</taxon>
        <taxon>rhamnoid group</taxon>
        <taxon>Rhamneae</taxon>
        <taxon>Rhamnella</taxon>
    </lineage>
</organism>
<evidence type="ECO:0000313" key="3">
    <source>
        <dbReference type="EMBL" id="KAF3449419.1"/>
    </source>
</evidence>
<evidence type="ECO:0000256" key="1">
    <source>
        <dbReference type="SAM" id="Phobius"/>
    </source>
</evidence>
<dbReference type="InterPro" id="IPR025521">
    <property type="entry name" value="Neprosin_propep"/>
</dbReference>
<dbReference type="Proteomes" id="UP000796880">
    <property type="component" value="Unassembled WGS sequence"/>
</dbReference>
<evidence type="ECO:0000313" key="4">
    <source>
        <dbReference type="Proteomes" id="UP000796880"/>
    </source>
</evidence>
<accession>A0A8K0MKG7</accession>
<dbReference type="Pfam" id="PF03080">
    <property type="entry name" value="Neprosin"/>
    <property type="match status" value="1"/>
</dbReference>
<reference evidence="3" key="1">
    <citation type="submission" date="2020-03" db="EMBL/GenBank/DDBJ databases">
        <title>A high-quality chromosome-level genome assembly of a woody plant with both climbing and erect habits, Rhamnella rubrinervis.</title>
        <authorList>
            <person name="Lu Z."/>
            <person name="Yang Y."/>
            <person name="Zhu X."/>
            <person name="Sun Y."/>
        </authorList>
    </citation>
    <scope>NUCLEOTIDE SEQUENCE</scope>
    <source>
        <strain evidence="3">BYM</strain>
        <tissue evidence="3">Leaf</tissue>
    </source>
</reference>
<feature type="domain" description="Neprosin PEP catalytic" evidence="2">
    <location>
        <begin position="381"/>
        <end position="617"/>
    </location>
</feature>
<dbReference type="PROSITE" id="PS52045">
    <property type="entry name" value="NEPROSIN_PEP_CD"/>
    <property type="match status" value="1"/>
</dbReference>
<dbReference type="PANTHER" id="PTHR31589">
    <property type="entry name" value="PROTEIN, PUTATIVE (DUF239)-RELATED-RELATED"/>
    <property type="match status" value="1"/>
</dbReference>
<dbReference type="InterPro" id="IPR004314">
    <property type="entry name" value="Neprosin"/>
</dbReference>
<dbReference type="InterPro" id="IPR013083">
    <property type="entry name" value="Znf_RING/FYVE/PHD"/>
</dbReference>